<evidence type="ECO:0000256" key="1">
    <source>
        <dbReference type="SAM" id="MobiDB-lite"/>
    </source>
</evidence>
<sequence length="383" mass="42434">MESFGLLAGPGRRLLHLLRSWFQRLLFTTCNFQPESSRQLELNMAQEYPRETKFLDSESLVGYAPSSANRPENPLSPTESPSAKRAPPASREDLAYAVIAPPSGFTDLAPHLVDCSETRFRQDRELQEQPTLTHRRVLLPILHFLFGKDFESWVRLRASSCTVRDTCDEFTRWEQSPDLFCWGHDRLYISLQHTELPGAFGCTNTSSSFGWKGGSQSTTYWYKLRFDPCTAKVHTGDYTFSRNAVLRARQKVIRVGNPNFADCPGAAQELDGFHTVRLGEGDVLYVTVGESIPYGTCLDCSAPGSMCATANIDLRGTSWAVKSTFAHGGYLSAGVVDFDDRKQVVNMRGGGYCGWMASTDAVSRGAVDDLPGDWSLQLSPVGG</sequence>
<keyword evidence="3" id="KW-1185">Reference proteome</keyword>
<evidence type="ECO:0000313" key="3">
    <source>
        <dbReference type="Proteomes" id="UP001190700"/>
    </source>
</evidence>
<evidence type="ECO:0000313" key="2">
    <source>
        <dbReference type="EMBL" id="KAK3241173.1"/>
    </source>
</evidence>
<organism evidence="2 3">
    <name type="scientific">Cymbomonas tetramitiformis</name>
    <dbReference type="NCBI Taxonomy" id="36881"/>
    <lineage>
        <taxon>Eukaryota</taxon>
        <taxon>Viridiplantae</taxon>
        <taxon>Chlorophyta</taxon>
        <taxon>Pyramimonadophyceae</taxon>
        <taxon>Pyramimonadales</taxon>
        <taxon>Pyramimonadaceae</taxon>
        <taxon>Cymbomonas</taxon>
    </lineage>
</organism>
<feature type="compositionally biased region" description="Polar residues" evidence="1">
    <location>
        <begin position="66"/>
        <end position="81"/>
    </location>
</feature>
<proteinExistence type="predicted"/>
<protein>
    <recommendedName>
        <fullName evidence="4">GON domain-containing protein</fullName>
    </recommendedName>
</protein>
<reference evidence="2 3" key="1">
    <citation type="journal article" date="2015" name="Genome Biol. Evol.">
        <title>Comparative Genomics of a Bacterivorous Green Alga Reveals Evolutionary Causalities and Consequences of Phago-Mixotrophic Mode of Nutrition.</title>
        <authorList>
            <person name="Burns J.A."/>
            <person name="Paasch A."/>
            <person name="Narechania A."/>
            <person name="Kim E."/>
        </authorList>
    </citation>
    <scope>NUCLEOTIDE SEQUENCE [LARGE SCALE GENOMIC DNA]</scope>
    <source>
        <strain evidence="2 3">PLY_AMNH</strain>
    </source>
</reference>
<dbReference type="AlphaFoldDB" id="A0AAE0BS40"/>
<feature type="region of interest" description="Disordered" evidence="1">
    <location>
        <begin position="65"/>
        <end position="87"/>
    </location>
</feature>
<comment type="caution">
    <text evidence="2">The sequence shown here is derived from an EMBL/GenBank/DDBJ whole genome shotgun (WGS) entry which is preliminary data.</text>
</comment>
<evidence type="ECO:0008006" key="4">
    <source>
        <dbReference type="Google" id="ProtNLM"/>
    </source>
</evidence>
<dbReference type="EMBL" id="LGRX02033455">
    <property type="protein sequence ID" value="KAK3241173.1"/>
    <property type="molecule type" value="Genomic_DNA"/>
</dbReference>
<accession>A0AAE0BS40</accession>
<name>A0AAE0BS40_9CHLO</name>
<gene>
    <name evidence="2" type="ORF">CYMTET_49035</name>
</gene>
<dbReference type="Proteomes" id="UP001190700">
    <property type="component" value="Unassembled WGS sequence"/>
</dbReference>